<dbReference type="Proteomes" id="UP000550707">
    <property type="component" value="Unassembled WGS sequence"/>
</dbReference>
<protein>
    <submittedName>
        <fullName evidence="1">Uncharacterized protein</fullName>
    </submittedName>
</protein>
<accession>A0A7J8FRZ5</accession>
<dbReference type="EMBL" id="JACASF010000011">
    <property type="protein sequence ID" value="KAF6450543.1"/>
    <property type="molecule type" value="Genomic_DNA"/>
</dbReference>
<gene>
    <name evidence="1" type="ORF">HJG59_008411</name>
</gene>
<dbReference type="InParanoid" id="A0A7J8FRZ5"/>
<reference evidence="1 2" key="1">
    <citation type="journal article" date="2020" name="Nature">
        <title>Six reference-quality genomes reveal evolution of bat adaptations.</title>
        <authorList>
            <person name="Jebb D."/>
            <person name="Huang Z."/>
            <person name="Pippel M."/>
            <person name="Hughes G.M."/>
            <person name="Lavrichenko K."/>
            <person name="Devanna P."/>
            <person name="Winkler S."/>
            <person name="Jermiin L.S."/>
            <person name="Skirmuntt E.C."/>
            <person name="Katzourakis A."/>
            <person name="Burkitt-Gray L."/>
            <person name="Ray D.A."/>
            <person name="Sullivan K.A.M."/>
            <person name="Roscito J.G."/>
            <person name="Kirilenko B.M."/>
            <person name="Davalos L.M."/>
            <person name="Corthals A.P."/>
            <person name="Power M.L."/>
            <person name="Jones G."/>
            <person name="Ransome R.D."/>
            <person name="Dechmann D.K.N."/>
            <person name="Locatelli A.G."/>
            <person name="Puechmaille S.J."/>
            <person name="Fedrigo O."/>
            <person name="Jarvis E.D."/>
            <person name="Hiller M."/>
            <person name="Vernes S.C."/>
            <person name="Myers E.W."/>
            <person name="Teeling E.C."/>
        </authorList>
    </citation>
    <scope>NUCLEOTIDE SEQUENCE [LARGE SCALE GENOMIC DNA]</scope>
    <source>
        <strain evidence="1">MMolMol1</strain>
        <tissue evidence="1">Muscle</tissue>
    </source>
</reference>
<dbReference type="AlphaFoldDB" id="A0A7J8FRZ5"/>
<organism evidence="1 2">
    <name type="scientific">Molossus molossus</name>
    <name type="common">Pallas' mastiff bat</name>
    <name type="synonym">Vespertilio molossus</name>
    <dbReference type="NCBI Taxonomy" id="27622"/>
    <lineage>
        <taxon>Eukaryota</taxon>
        <taxon>Metazoa</taxon>
        <taxon>Chordata</taxon>
        <taxon>Craniata</taxon>
        <taxon>Vertebrata</taxon>
        <taxon>Euteleostomi</taxon>
        <taxon>Mammalia</taxon>
        <taxon>Eutheria</taxon>
        <taxon>Laurasiatheria</taxon>
        <taxon>Chiroptera</taxon>
        <taxon>Yangochiroptera</taxon>
        <taxon>Molossidae</taxon>
        <taxon>Molossus</taxon>
    </lineage>
</organism>
<evidence type="ECO:0000313" key="1">
    <source>
        <dbReference type="EMBL" id="KAF6450543.1"/>
    </source>
</evidence>
<keyword evidence="2" id="KW-1185">Reference proteome</keyword>
<name>A0A7J8FRZ5_MOLMO</name>
<comment type="caution">
    <text evidence="1">The sequence shown here is derived from an EMBL/GenBank/DDBJ whole genome shotgun (WGS) entry which is preliminary data.</text>
</comment>
<evidence type="ECO:0000313" key="2">
    <source>
        <dbReference type="Proteomes" id="UP000550707"/>
    </source>
</evidence>
<sequence length="126" mass="14575">MNGLVWKNGLGEGVGEGEQIETAISTRIPLMAKVVEQKKKVQSCRCSCSECHLKDLPQRQKTKKSCQKKNRKPSQQYMSMLWWKKLLESKFFCDMFSPTTSNKISFFRRRPKSVIIIIDFSSLPQV</sequence>
<proteinExistence type="predicted"/>